<dbReference type="eggNOG" id="ENOG502RGC5">
    <property type="taxonomic scope" value="Eukaryota"/>
</dbReference>
<evidence type="ECO:0000256" key="1">
    <source>
        <dbReference type="SAM" id="Phobius"/>
    </source>
</evidence>
<dbReference type="FunCoup" id="B4N7N4">
    <property type="interactions" value="9"/>
</dbReference>
<sequence length="377" mass="43433">MVEATRSKKFVGICIALYVSYAVFVFVLLPMLLPDPVTMHRAIIAYQTRHLGNLSEYTLEKGGQPIRSMLVTFRGSGALSLLHNLSHQPGCYHHYAPLVAYHSRYSAEQHPEQALHELVSLYSCNYNQSAQSMLKSGMNSSSFRRFYGVQWESCLTYTHDVCWDPKTIEHICKLFPFINMSVYNLRLKYLAALLEKKDLNIRILLLVRDPRGTMQSRSERVWCIGNPDCDDPSILCKDMVSDFVIAKKLIEEYPLNFGIIRYEDLAQHPGKVLPQIFDFYGIPFKRKEGSLTGHPRVTELSDKESGDNSSMNFSDQQFTNHPPFEWITKLSADQVRAIQEAPHCKKAMQMWGYRRINYDKDFSVDSFSSIIRKQLFS</sequence>
<dbReference type="PANTHER" id="PTHR10704">
    <property type="entry name" value="CARBOHYDRATE SULFOTRANSFERASE"/>
    <property type="match status" value="1"/>
</dbReference>
<dbReference type="InParanoid" id="B4N7N4"/>
<dbReference type="HOGENOM" id="CLU_028381_0_0_1"/>
<feature type="transmembrane region" description="Helical" evidence="1">
    <location>
        <begin position="12"/>
        <end position="33"/>
    </location>
</feature>
<gene>
    <name evidence="3" type="primary">Dwil\GK18726</name>
    <name evidence="3" type="ORF">Dwil_GK18726</name>
</gene>
<dbReference type="OrthoDB" id="6138663at2759"/>
<dbReference type="SUPFAM" id="SSF52540">
    <property type="entry name" value="P-loop containing nucleoside triphosphate hydrolases"/>
    <property type="match status" value="1"/>
</dbReference>
<feature type="domain" description="Sulfotransferase" evidence="2">
    <location>
        <begin position="68"/>
        <end position="349"/>
    </location>
</feature>
<dbReference type="Gene3D" id="3.40.50.300">
    <property type="entry name" value="P-loop containing nucleotide triphosphate hydrolases"/>
    <property type="match status" value="1"/>
</dbReference>
<dbReference type="InterPro" id="IPR051135">
    <property type="entry name" value="Gal/GlcNAc/GalNAc_ST"/>
</dbReference>
<keyword evidence="1" id="KW-0472">Membrane</keyword>
<organism evidence="3 4">
    <name type="scientific">Drosophila willistoni</name>
    <name type="common">Fruit fly</name>
    <dbReference type="NCBI Taxonomy" id="7260"/>
    <lineage>
        <taxon>Eukaryota</taxon>
        <taxon>Metazoa</taxon>
        <taxon>Ecdysozoa</taxon>
        <taxon>Arthropoda</taxon>
        <taxon>Hexapoda</taxon>
        <taxon>Insecta</taxon>
        <taxon>Pterygota</taxon>
        <taxon>Neoptera</taxon>
        <taxon>Endopterygota</taxon>
        <taxon>Diptera</taxon>
        <taxon>Brachycera</taxon>
        <taxon>Muscomorpha</taxon>
        <taxon>Ephydroidea</taxon>
        <taxon>Drosophilidae</taxon>
        <taxon>Drosophila</taxon>
        <taxon>Sophophora</taxon>
    </lineage>
</organism>
<dbReference type="STRING" id="7260.B4N7N4"/>
<dbReference type="GO" id="GO:0001517">
    <property type="term" value="F:N-acetylglucosamine 6-O-sulfotransferase activity"/>
    <property type="evidence" value="ECO:0007669"/>
    <property type="project" value="TreeGrafter"/>
</dbReference>
<keyword evidence="1" id="KW-1133">Transmembrane helix</keyword>
<dbReference type="Proteomes" id="UP000007798">
    <property type="component" value="Unassembled WGS sequence"/>
</dbReference>
<keyword evidence="4" id="KW-1185">Reference proteome</keyword>
<evidence type="ECO:0000313" key="4">
    <source>
        <dbReference type="Proteomes" id="UP000007798"/>
    </source>
</evidence>
<reference evidence="3 4" key="1">
    <citation type="journal article" date="2007" name="Nature">
        <title>Evolution of genes and genomes on the Drosophila phylogeny.</title>
        <authorList>
            <consortium name="Drosophila 12 Genomes Consortium"/>
            <person name="Clark A.G."/>
            <person name="Eisen M.B."/>
            <person name="Smith D.R."/>
            <person name="Bergman C.M."/>
            <person name="Oliver B."/>
            <person name="Markow T.A."/>
            <person name="Kaufman T.C."/>
            <person name="Kellis M."/>
            <person name="Gelbart W."/>
            <person name="Iyer V.N."/>
            <person name="Pollard D.A."/>
            <person name="Sackton T.B."/>
            <person name="Larracuente A.M."/>
            <person name="Singh N.D."/>
            <person name="Abad J.P."/>
            <person name="Abt D.N."/>
            <person name="Adryan B."/>
            <person name="Aguade M."/>
            <person name="Akashi H."/>
            <person name="Anderson W.W."/>
            <person name="Aquadro C.F."/>
            <person name="Ardell D.H."/>
            <person name="Arguello R."/>
            <person name="Artieri C.G."/>
            <person name="Barbash D.A."/>
            <person name="Barker D."/>
            <person name="Barsanti P."/>
            <person name="Batterham P."/>
            <person name="Batzoglou S."/>
            <person name="Begun D."/>
            <person name="Bhutkar A."/>
            <person name="Blanco E."/>
            <person name="Bosak S.A."/>
            <person name="Bradley R.K."/>
            <person name="Brand A.D."/>
            <person name="Brent M.R."/>
            <person name="Brooks A.N."/>
            <person name="Brown R.H."/>
            <person name="Butlin R.K."/>
            <person name="Caggese C."/>
            <person name="Calvi B.R."/>
            <person name="Bernardo de Carvalho A."/>
            <person name="Caspi A."/>
            <person name="Castrezana S."/>
            <person name="Celniker S.E."/>
            <person name="Chang J.L."/>
            <person name="Chapple C."/>
            <person name="Chatterji S."/>
            <person name="Chinwalla A."/>
            <person name="Civetta A."/>
            <person name="Clifton S.W."/>
            <person name="Comeron J.M."/>
            <person name="Costello J.C."/>
            <person name="Coyne J.A."/>
            <person name="Daub J."/>
            <person name="David R.G."/>
            <person name="Delcher A.L."/>
            <person name="Delehaunty K."/>
            <person name="Do C.B."/>
            <person name="Ebling H."/>
            <person name="Edwards K."/>
            <person name="Eickbush T."/>
            <person name="Evans J.D."/>
            <person name="Filipski A."/>
            <person name="Findeiss S."/>
            <person name="Freyhult E."/>
            <person name="Fulton L."/>
            <person name="Fulton R."/>
            <person name="Garcia A.C."/>
            <person name="Gardiner A."/>
            <person name="Garfield D.A."/>
            <person name="Garvin B.E."/>
            <person name="Gibson G."/>
            <person name="Gilbert D."/>
            <person name="Gnerre S."/>
            <person name="Godfrey J."/>
            <person name="Good R."/>
            <person name="Gotea V."/>
            <person name="Gravely B."/>
            <person name="Greenberg A.J."/>
            <person name="Griffiths-Jones S."/>
            <person name="Gross S."/>
            <person name="Guigo R."/>
            <person name="Gustafson E.A."/>
            <person name="Haerty W."/>
            <person name="Hahn M.W."/>
            <person name="Halligan D.L."/>
            <person name="Halpern A.L."/>
            <person name="Halter G.M."/>
            <person name="Han M.V."/>
            <person name="Heger A."/>
            <person name="Hillier L."/>
            <person name="Hinrichs A.S."/>
            <person name="Holmes I."/>
            <person name="Hoskins R.A."/>
            <person name="Hubisz M.J."/>
            <person name="Hultmark D."/>
            <person name="Huntley M.A."/>
            <person name="Jaffe D.B."/>
            <person name="Jagadeeshan S."/>
            <person name="Jeck W.R."/>
            <person name="Johnson J."/>
            <person name="Jones C.D."/>
            <person name="Jordan W.C."/>
            <person name="Karpen G.H."/>
            <person name="Kataoka E."/>
            <person name="Keightley P.D."/>
            <person name="Kheradpour P."/>
            <person name="Kirkness E.F."/>
            <person name="Koerich L.B."/>
            <person name="Kristiansen K."/>
            <person name="Kudrna D."/>
            <person name="Kulathinal R.J."/>
            <person name="Kumar S."/>
            <person name="Kwok R."/>
            <person name="Lander E."/>
            <person name="Langley C.H."/>
            <person name="Lapoint R."/>
            <person name="Lazzaro B.P."/>
            <person name="Lee S.J."/>
            <person name="Levesque L."/>
            <person name="Li R."/>
            <person name="Lin C.F."/>
            <person name="Lin M.F."/>
            <person name="Lindblad-Toh K."/>
            <person name="Llopart A."/>
            <person name="Long M."/>
            <person name="Low L."/>
            <person name="Lozovsky E."/>
            <person name="Lu J."/>
            <person name="Luo M."/>
            <person name="Machado C.A."/>
            <person name="Makalowski W."/>
            <person name="Marzo M."/>
            <person name="Matsuda M."/>
            <person name="Matzkin L."/>
            <person name="McAllister B."/>
            <person name="McBride C.S."/>
            <person name="McKernan B."/>
            <person name="McKernan K."/>
            <person name="Mendez-Lago M."/>
            <person name="Minx P."/>
            <person name="Mollenhauer M.U."/>
            <person name="Montooth K."/>
            <person name="Mount S.M."/>
            <person name="Mu X."/>
            <person name="Myers E."/>
            <person name="Negre B."/>
            <person name="Newfeld S."/>
            <person name="Nielsen R."/>
            <person name="Noor M.A."/>
            <person name="O'Grady P."/>
            <person name="Pachter L."/>
            <person name="Papaceit M."/>
            <person name="Parisi M.J."/>
            <person name="Parisi M."/>
            <person name="Parts L."/>
            <person name="Pedersen J.S."/>
            <person name="Pesole G."/>
            <person name="Phillippy A.M."/>
            <person name="Ponting C.P."/>
            <person name="Pop M."/>
            <person name="Porcelli D."/>
            <person name="Powell J.R."/>
            <person name="Prohaska S."/>
            <person name="Pruitt K."/>
            <person name="Puig M."/>
            <person name="Quesneville H."/>
            <person name="Ram K.R."/>
            <person name="Rand D."/>
            <person name="Rasmussen M.D."/>
            <person name="Reed L.K."/>
            <person name="Reenan R."/>
            <person name="Reily A."/>
            <person name="Remington K.A."/>
            <person name="Rieger T.T."/>
            <person name="Ritchie M.G."/>
            <person name="Robin C."/>
            <person name="Rogers Y.H."/>
            <person name="Rohde C."/>
            <person name="Rozas J."/>
            <person name="Rubenfield M.J."/>
            <person name="Ruiz A."/>
            <person name="Russo S."/>
            <person name="Salzberg S.L."/>
            <person name="Sanchez-Gracia A."/>
            <person name="Saranga D.J."/>
            <person name="Sato H."/>
            <person name="Schaeffer S.W."/>
            <person name="Schatz M.C."/>
            <person name="Schlenke T."/>
            <person name="Schwartz R."/>
            <person name="Segarra C."/>
            <person name="Singh R.S."/>
            <person name="Sirot L."/>
            <person name="Sirota M."/>
            <person name="Sisneros N.B."/>
            <person name="Smith C.D."/>
            <person name="Smith T.F."/>
            <person name="Spieth J."/>
            <person name="Stage D.E."/>
            <person name="Stark A."/>
            <person name="Stephan W."/>
            <person name="Strausberg R.L."/>
            <person name="Strempel S."/>
            <person name="Sturgill D."/>
            <person name="Sutton G."/>
            <person name="Sutton G.G."/>
            <person name="Tao W."/>
            <person name="Teichmann S."/>
            <person name="Tobari Y.N."/>
            <person name="Tomimura Y."/>
            <person name="Tsolas J.M."/>
            <person name="Valente V.L."/>
            <person name="Venter E."/>
            <person name="Venter J.C."/>
            <person name="Vicario S."/>
            <person name="Vieira F.G."/>
            <person name="Vilella A.J."/>
            <person name="Villasante A."/>
            <person name="Walenz B."/>
            <person name="Wang J."/>
            <person name="Wasserman M."/>
            <person name="Watts T."/>
            <person name="Wilson D."/>
            <person name="Wilson R.K."/>
            <person name="Wing R.A."/>
            <person name="Wolfner M.F."/>
            <person name="Wong A."/>
            <person name="Wong G.K."/>
            <person name="Wu C.I."/>
            <person name="Wu G."/>
            <person name="Yamamoto D."/>
            <person name="Yang H.P."/>
            <person name="Yang S.P."/>
            <person name="Yorke J.A."/>
            <person name="Yoshida K."/>
            <person name="Zdobnov E."/>
            <person name="Zhang P."/>
            <person name="Zhang Y."/>
            <person name="Zimin A.V."/>
            <person name="Baldwin J."/>
            <person name="Abdouelleil A."/>
            <person name="Abdulkadir J."/>
            <person name="Abebe A."/>
            <person name="Abera B."/>
            <person name="Abreu J."/>
            <person name="Acer S.C."/>
            <person name="Aftuck L."/>
            <person name="Alexander A."/>
            <person name="An P."/>
            <person name="Anderson E."/>
            <person name="Anderson S."/>
            <person name="Arachi H."/>
            <person name="Azer M."/>
            <person name="Bachantsang P."/>
            <person name="Barry A."/>
            <person name="Bayul T."/>
            <person name="Berlin A."/>
            <person name="Bessette D."/>
            <person name="Bloom T."/>
            <person name="Blye J."/>
            <person name="Boguslavskiy L."/>
            <person name="Bonnet C."/>
            <person name="Boukhgalter B."/>
            <person name="Bourzgui I."/>
            <person name="Brown A."/>
            <person name="Cahill P."/>
            <person name="Channer S."/>
            <person name="Cheshatsang Y."/>
            <person name="Chuda L."/>
            <person name="Citroen M."/>
            <person name="Collymore A."/>
            <person name="Cooke P."/>
            <person name="Costello M."/>
            <person name="D'Aco K."/>
            <person name="Daza R."/>
            <person name="De Haan G."/>
            <person name="DeGray S."/>
            <person name="DeMaso C."/>
            <person name="Dhargay N."/>
            <person name="Dooley K."/>
            <person name="Dooley E."/>
            <person name="Doricent M."/>
            <person name="Dorje P."/>
            <person name="Dorjee K."/>
            <person name="Dupes A."/>
            <person name="Elong R."/>
            <person name="Falk J."/>
            <person name="Farina A."/>
            <person name="Faro S."/>
            <person name="Ferguson D."/>
            <person name="Fisher S."/>
            <person name="Foley C.D."/>
            <person name="Franke A."/>
            <person name="Friedrich D."/>
            <person name="Gadbois L."/>
            <person name="Gearin G."/>
            <person name="Gearin C.R."/>
            <person name="Giannoukos G."/>
            <person name="Goode T."/>
            <person name="Graham J."/>
            <person name="Grandbois E."/>
            <person name="Grewal S."/>
            <person name="Gyaltsen K."/>
            <person name="Hafez N."/>
            <person name="Hagos B."/>
            <person name="Hall J."/>
            <person name="Henson C."/>
            <person name="Hollinger A."/>
            <person name="Honan T."/>
            <person name="Huard M.D."/>
            <person name="Hughes L."/>
            <person name="Hurhula B."/>
            <person name="Husby M.E."/>
            <person name="Kamat A."/>
            <person name="Kanga B."/>
            <person name="Kashin S."/>
            <person name="Khazanovich D."/>
            <person name="Kisner P."/>
            <person name="Lance K."/>
            <person name="Lara M."/>
            <person name="Lee W."/>
            <person name="Lennon N."/>
            <person name="Letendre F."/>
            <person name="LeVine R."/>
            <person name="Lipovsky A."/>
            <person name="Liu X."/>
            <person name="Liu J."/>
            <person name="Liu S."/>
            <person name="Lokyitsang T."/>
            <person name="Lokyitsang Y."/>
            <person name="Lubonja R."/>
            <person name="Lui A."/>
            <person name="MacDonald P."/>
            <person name="Magnisalis V."/>
            <person name="Maru K."/>
            <person name="Matthews C."/>
            <person name="McCusker W."/>
            <person name="McDonough S."/>
            <person name="Mehta T."/>
            <person name="Meldrim J."/>
            <person name="Meneus L."/>
            <person name="Mihai O."/>
            <person name="Mihalev A."/>
            <person name="Mihova T."/>
            <person name="Mittelman R."/>
            <person name="Mlenga V."/>
            <person name="Montmayeur A."/>
            <person name="Mulrain L."/>
            <person name="Navidi A."/>
            <person name="Naylor J."/>
            <person name="Negash T."/>
            <person name="Nguyen T."/>
            <person name="Nguyen N."/>
            <person name="Nicol R."/>
            <person name="Norbu C."/>
            <person name="Norbu N."/>
            <person name="Novod N."/>
            <person name="O'Neill B."/>
            <person name="Osman S."/>
            <person name="Markiewicz E."/>
            <person name="Oyono O.L."/>
            <person name="Patti C."/>
            <person name="Phunkhang P."/>
            <person name="Pierre F."/>
            <person name="Priest M."/>
            <person name="Raghuraman S."/>
            <person name="Rege F."/>
            <person name="Reyes R."/>
            <person name="Rise C."/>
            <person name="Rogov P."/>
            <person name="Ross K."/>
            <person name="Ryan E."/>
            <person name="Settipalli S."/>
            <person name="Shea T."/>
            <person name="Sherpa N."/>
            <person name="Shi L."/>
            <person name="Shih D."/>
            <person name="Sparrow T."/>
            <person name="Spaulding J."/>
            <person name="Stalker J."/>
            <person name="Stange-Thomann N."/>
            <person name="Stavropoulos S."/>
            <person name="Stone C."/>
            <person name="Strader C."/>
            <person name="Tesfaye S."/>
            <person name="Thomson T."/>
            <person name="Thoulutsang Y."/>
            <person name="Thoulutsang D."/>
            <person name="Topham K."/>
            <person name="Topping I."/>
            <person name="Tsamla T."/>
            <person name="Vassiliev H."/>
            <person name="Vo A."/>
            <person name="Wangchuk T."/>
            <person name="Wangdi T."/>
            <person name="Weiand M."/>
            <person name="Wilkinson J."/>
            <person name="Wilson A."/>
            <person name="Yadav S."/>
            <person name="Young G."/>
            <person name="Yu Q."/>
            <person name="Zembek L."/>
            <person name="Zhong D."/>
            <person name="Zimmer A."/>
            <person name="Zwirko Z."/>
            <person name="Jaffe D.B."/>
            <person name="Alvarez P."/>
            <person name="Brockman W."/>
            <person name="Butler J."/>
            <person name="Chin C."/>
            <person name="Gnerre S."/>
            <person name="Grabherr M."/>
            <person name="Kleber M."/>
            <person name="Mauceli E."/>
            <person name="MacCallum I."/>
        </authorList>
    </citation>
    <scope>NUCLEOTIDE SEQUENCE [LARGE SCALE GENOMIC DNA]</scope>
    <source>
        <strain evidence="4">Tucson 14030-0811.24</strain>
    </source>
</reference>
<evidence type="ECO:0000313" key="3">
    <source>
        <dbReference type="EMBL" id="EDW80373.2"/>
    </source>
</evidence>
<keyword evidence="1" id="KW-0812">Transmembrane</keyword>
<dbReference type="PANTHER" id="PTHR10704:SF44">
    <property type="entry name" value="LD35051P-RELATED"/>
    <property type="match status" value="1"/>
</dbReference>
<dbReference type="EMBL" id="CH964214">
    <property type="protein sequence ID" value="EDW80373.2"/>
    <property type="molecule type" value="Genomic_DNA"/>
</dbReference>
<accession>B4N7N4</accession>
<dbReference type="GO" id="GO:0006790">
    <property type="term" value="P:sulfur compound metabolic process"/>
    <property type="evidence" value="ECO:0007669"/>
    <property type="project" value="TreeGrafter"/>
</dbReference>
<dbReference type="AlphaFoldDB" id="B4N7N4"/>
<dbReference type="Pfam" id="PF00685">
    <property type="entry name" value="Sulfotransfer_1"/>
    <property type="match status" value="1"/>
</dbReference>
<name>B4N7N4_DROWI</name>
<dbReference type="InterPro" id="IPR000863">
    <property type="entry name" value="Sulfotransferase_dom"/>
</dbReference>
<evidence type="ECO:0000259" key="2">
    <source>
        <dbReference type="Pfam" id="PF00685"/>
    </source>
</evidence>
<dbReference type="InterPro" id="IPR027417">
    <property type="entry name" value="P-loop_NTPase"/>
</dbReference>
<protein>
    <recommendedName>
        <fullName evidence="2">Sulfotransferase domain-containing protein</fullName>
    </recommendedName>
</protein>
<proteinExistence type="predicted"/>
<dbReference type="GO" id="GO:0006044">
    <property type="term" value="P:N-acetylglucosamine metabolic process"/>
    <property type="evidence" value="ECO:0007669"/>
    <property type="project" value="TreeGrafter"/>
</dbReference>
<dbReference type="KEGG" id="dwi:6646742"/>